<evidence type="ECO:0000313" key="2">
    <source>
        <dbReference type="EMBL" id="GIZ05016.1"/>
    </source>
</evidence>
<accession>A0AAV4YG61</accession>
<organism evidence="2 3">
    <name type="scientific">Caerostris extrusa</name>
    <name type="common">Bark spider</name>
    <name type="synonym">Caerostris bankana</name>
    <dbReference type="NCBI Taxonomy" id="172846"/>
    <lineage>
        <taxon>Eukaryota</taxon>
        <taxon>Metazoa</taxon>
        <taxon>Ecdysozoa</taxon>
        <taxon>Arthropoda</taxon>
        <taxon>Chelicerata</taxon>
        <taxon>Arachnida</taxon>
        <taxon>Araneae</taxon>
        <taxon>Araneomorphae</taxon>
        <taxon>Entelegynae</taxon>
        <taxon>Araneoidea</taxon>
        <taxon>Araneidae</taxon>
        <taxon>Caerostris</taxon>
    </lineage>
</organism>
<reference evidence="2 3" key="1">
    <citation type="submission" date="2021-06" db="EMBL/GenBank/DDBJ databases">
        <title>Caerostris extrusa draft genome.</title>
        <authorList>
            <person name="Kono N."/>
            <person name="Arakawa K."/>
        </authorList>
    </citation>
    <scope>NUCLEOTIDE SEQUENCE [LARGE SCALE GENOMIC DNA]</scope>
</reference>
<dbReference type="Proteomes" id="UP001054945">
    <property type="component" value="Unassembled WGS sequence"/>
</dbReference>
<dbReference type="AlphaFoldDB" id="A0AAV4YG61"/>
<name>A0AAV4YG61_CAEEX</name>
<protein>
    <submittedName>
        <fullName evidence="2">Uncharacterized protein</fullName>
    </submittedName>
</protein>
<sequence>MMIKIYFSDDLARCKNHPPILATLFPNLTFSTCDLFKDGVTVAPFPSTREESRRNLRMTIYLGARWSFNGHPADHLSGRRGRSDNLSGTFSTGRVGLLESKETGERNER</sequence>
<evidence type="ECO:0000256" key="1">
    <source>
        <dbReference type="SAM" id="MobiDB-lite"/>
    </source>
</evidence>
<feature type="compositionally biased region" description="Basic and acidic residues" evidence="1">
    <location>
        <begin position="99"/>
        <end position="109"/>
    </location>
</feature>
<feature type="compositionally biased region" description="Basic and acidic residues" evidence="1">
    <location>
        <begin position="72"/>
        <end position="83"/>
    </location>
</feature>
<proteinExistence type="predicted"/>
<comment type="caution">
    <text evidence="2">The sequence shown here is derived from an EMBL/GenBank/DDBJ whole genome shotgun (WGS) entry which is preliminary data.</text>
</comment>
<gene>
    <name evidence="2" type="ORF">CEXT_740521</name>
</gene>
<keyword evidence="3" id="KW-1185">Reference proteome</keyword>
<dbReference type="EMBL" id="BPLR01019190">
    <property type="protein sequence ID" value="GIZ05016.1"/>
    <property type="molecule type" value="Genomic_DNA"/>
</dbReference>
<evidence type="ECO:0000313" key="3">
    <source>
        <dbReference type="Proteomes" id="UP001054945"/>
    </source>
</evidence>
<feature type="region of interest" description="Disordered" evidence="1">
    <location>
        <begin position="69"/>
        <end position="109"/>
    </location>
</feature>